<feature type="compositionally biased region" description="Pro residues" evidence="1">
    <location>
        <begin position="247"/>
        <end position="256"/>
    </location>
</feature>
<feature type="compositionally biased region" description="Polar residues" evidence="1">
    <location>
        <begin position="975"/>
        <end position="998"/>
    </location>
</feature>
<feature type="compositionally biased region" description="Polar residues" evidence="1">
    <location>
        <begin position="628"/>
        <end position="637"/>
    </location>
</feature>
<dbReference type="GO" id="GO:0008270">
    <property type="term" value="F:zinc ion binding"/>
    <property type="evidence" value="ECO:0007669"/>
    <property type="project" value="InterPro"/>
</dbReference>
<name>A0AA39X3J6_9PEZI</name>
<feature type="compositionally biased region" description="Basic and acidic residues" evidence="1">
    <location>
        <begin position="904"/>
        <end position="914"/>
    </location>
</feature>
<feature type="region of interest" description="Disordered" evidence="1">
    <location>
        <begin position="1026"/>
        <end position="1045"/>
    </location>
</feature>
<proteinExistence type="predicted"/>
<feature type="compositionally biased region" description="Polar residues" evidence="1">
    <location>
        <begin position="1005"/>
        <end position="1016"/>
    </location>
</feature>
<dbReference type="GO" id="GO:0030466">
    <property type="term" value="P:silent mating-type cassette heterochromatin formation"/>
    <property type="evidence" value="ECO:0007669"/>
    <property type="project" value="TreeGrafter"/>
</dbReference>
<feature type="compositionally biased region" description="Basic and acidic residues" evidence="1">
    <location>
        <begin position="234"/>
        <end position="245"/>
    </location>
</feature>
<feature type="region of interest" description="Disordered" evidence="1">
    <location>
        <begin position="448"/>
        <end position="509"/>
    </location>
</feature>
<organism evidence="3 4">
    <name type="scientific">Immersiella caudata</name>
    <dbReference type="NCBI Taxonomy" id="314043"/>
    <lineage>
        <taxon>Eukaryota</taxon>
        <taxon>Fungi</taxon>
        <taxon>Dikarya</taxon>
        <taxon>Ascomycota</taxon>
        <taxon>Pezizomycotina</taxon>
        <taxon>Sordariomycetes</taxon>
        <taxon>Sordariomycetidae</taxon>
        <taxon>Sordariales</taxon>
        <taxon>Lasiosphaeriaceae</taxon>
        <taxon>Immersiella</taxon>
    </lineage>
</organism>
<feature type="compositionally biased region" description="Low complexity" evidence="1">
    <location>
        <begin position="732"/>
        <end position="767"/>
    </location>
</feature>
<keyword evidence="4" id="KW-1185">Reference proteome</keyword>
<dbReference type="GO" id="GO:0006357">
    <property type="term" value="P:regulation of transcription by RNA polymerase II"/>
    <property type="evidence" value="ECO:0007669"/>
    <property type="project" value="TreeGrafter"/>
</dbReference>
<feature type="domain" description="Ams2/SPT21 N-terminal" evidence="2">
    <location>
        <begin position="28"/>
        <end position="163"/>
    </location>
</feature>
<feature type="region of interest" description="Disordered" evidence="1">
    <location>
        <begin position="719"/>
        <end position="796"/>
    </location>
</feature>
<dbReference type="SUPFAM" id="SSF57716">
    <property type="entry name" value="Glucocorticoid receptor-like (DNA-binding domain)"/>
    <property type="match status" value="1"/>
</dbReference>
<dbReference type="InterPro" id="IPR042403">
    <property type="entry name" value="Spt21/Ams2"/>
</dbReference>
<accession>A0AA39X3J6</accession>
<feature type="compositionally biased region" description="Polar residues" evidence="1">
    <location>
        <begin position="560"/>
        <end position="570"/>
    </location>
</feature>
<gene>
    <name evidence="3" type="ORF">B0T14DRAFT_562545</name>
</gene>
<feature type="compositionally biased region" description="Polar residues" evidence="1">
    <location>
        <begin position="448"/>
        <end position="474"/>
    </location>
</feature>
<feature type="compositionally biased region" description="Low complexity" evidence="1">
    <location>
        <begin position="604"/>
        <end position="618"/>
    </location>
</feature>
<feature type="region of interest" description="Disordered" evidence="1">
    <location>
        <begin position="543"/>
        <end position="574"/>
    </location>
</feature>
<dbReference type="Gene3D" id="3.30.50.10">
    <property type="entry name" value="Erythroid Transcription Factor GATA-1, subunit A"/>
    <property type="match status" value="1"/>
</dbReference>
<dbReference type="InterPro" id="IPR057725">
    <property type="entry name" value="Ams2-SPT21_N"/>
</dbReference>
<feature type="compositionally biased region" description="Low complexity" evidence="1">
    <location>
        <begin position="663"/>
        <end position="674"/>
    </location>
</feature>
<feature type="region of interest" description="Disordered" evidence="1">
    <location>
        <begin position="1151"/>
        <end position="1181"/>
    </location>
</feature>
<feature type="region of interest" description="Disordered" evidence="1">
    <location>
        <begin position="1"/>
        <end position="24"/>
    </location>
</feature>
<feature type="region of interest" description="Disordered" evidence="1">
    <location>
        <begin position="168"/>
        <end position="264"/>
    </location>
</feature>
<feature type="compositionally biased region" description="Polar residues" evidence="1">
    <location>
        <begin position="188"/>
        <end position="203"/>
    </location>
</feature>
<dbReference type="InterPro" id="IPR013088">
    <property type="entry name" value="Znf_NHR/GATA"/>
</dbReference>
<evidence type="ECO:0000256" key="1">
    <source>
        <dbReference type="SAM" id="MobiDB-lite"/>
    </source>
</evidence>
<feature type="compositionally biased region" description="Polar residues" evidence="1">
    <location>
        <begin position="1157"/>
        <end position="1175"/>
    </location>
</feature>
<dbReference type="EMBL" id="JAULSU010000002">
    <property type="protein sequence ID" value="KAK0626657.1"/>
    <property type="molecule type" value="Genomic_DNA"/>
</dbReference>
<protein>
    <recommendedName>
        <fullName evidence="2">Ams2/SPT21 N-terminal domain-containing protein</fullName>
    </recommendedName>
</protein>
<dbReference type="PANTHER" id="PTHR39147">
    <property type="entry name" value="PROTEIN SPT21"/>
    <property type="match status" value="1"/>
</dbReference>
<reference evidence="3" key="1">
    <citation type="submission" date="2023-06" db="EMBL/GenBank/DDBJ databases">
        <title>Genome-scale phylogeny and comparative genomics of the fungal order Sordariales.</title>
        <authorList>
            <consortium name="Lawrence Berkeley National Laboratory"/>
            <person name="Hensen N."/>
            <person name="Bonometti L."/>
            <person name="Westerberg I."/>
            <person name="Brannstrom I.O."/>
            <person name="Guillou S."/>
            <person name="Cros-Aarteil S."/>
            <person name="Calhoun S."/>
            <person name="Haridas S."/>
            <person name="Kuo A."/>
            <person name="Mondo S."/>
            <person name="Pangilinan J."/>
            <person name="Riley R."/>
            <person name="Labutti K."/>
            <person name="Andreopoulos B."/>
            <person name="Lipzen A."/>
            <person name="Chen C."/>
            <person name="Yanf M."/>
            <person name="Daum C."/>
            <person name="Ng V."/>
            <person name="Clum A."/>
            <person name="Steindorff A."/>
            <person name="Ohm R."/>
            <person name="Martin F."/>
            <person name="Silar P."/>
            <person name="Natvig D."/>
            <person name="Lalanne C."/>
            <person name="Gautier V."/>
            <person name="Ament-Velasquez S.L."/>
            <person name="Kruys A."/>
            <person name="Hutchinson M.I."/>
            <person name="Powell A.J."/>
            <person name="Barry K."/>
            <person name="Miller A.N."/>
            <person name="Grigoriev I.V."/>
            <person name="Debuchy R."/>
            <person name="Gladieux P."/>
            <person name="Thoren M.H."/>
            <person name="Johannesson H."/>
        </authorList>
    </citation>
    <scope>NUCLEOTIDE SEQUENCE</scope>
    <source>
        <strain evidence="3">CBS 606.72</strain>
    </source>
</reference>
<feature type="compositionally biased region" description="Polar residues" evidence="1">
    <location>
        <begin position="223"/>
        <end position="233"/>
    </location>
</feature>
<feature type="region of interest" description="Disordered" evidence="1">
    <location>
        <begin position="597"/>
        <end position="676"/>
    </location>
</feature>
<feature type="compositionally biased region" description="Low complexity" evidence="1">
    <location>
        <begin position="304"/>
        <end position="321"/>
    </location>
</feature>
<feature type="compositionally biased region" description="Basic and acidic residues" evidence="1">
    <location>
        <begin position="1063"/>
        <end position="1072"/>
    </location>
</feature>
<feature type="compositionally biased region" description="Polar residues" evidence="1">
    <location>
        <begin position="940"/>
        <end position="950"/>
    </location>
</feature>
<dbReference type="GO" id="GO:0000183">
    <property type="term" value="P:rDNA heterochromatin formation"/>
    <property type="evidence" value="ECO:0007669"/>
    <property type="project" value="TreeGrafter"/>
</dbReference>
<evidence type="ECO:0000313" key="3">
    <source>
        <dbReference type="EMBL" id="KAK0626657.1"/>
    </source>
</evidence>
<sequence>MATPNNNLWSVPSPQAASQPAGGDEYGLQARPMGLKVHYTFDRDNQVHCLARWPHILQVQTMPLNESTTIGVVDLRTCLQAVAQCSPEIINQHDTDYSIYATDYSEANFPLVGQGMMSWVMEQNGGQQQQEQLVTGLVTRNIMAILSKGSRDTLEVKLKLTAVPRLQPPRSDFASMDSLDMSKFAPTPTDTNSEWNSFIQSNPILGHSANVASMPSPALPPAQLSQPTGQNIMDEQRCPEPRHESMPPQPPRPASIPPAAAARQPSVPLANIAPSPAILPRVGSPALAPRPAGAGVELPPARPSRPTSRASKSRSRQPTGRPRGRPRKKPQEAGNTSAAEEATDGDEGPQKKRAKVTKSDYNMVAPFGSGPESLRVTASISGSLRNMRPIGSGETMVGNHLQDVPRAPTPVPDVPLMHKQQLRMRALEGKAKMDSTGDQDATAGYQRRLSQSAMQAGLSQDAFSPDSAAQSPDQAYSPEDSPADLGSSPPVPRTTPYLPSSPIPSSPVLPAMRVRQVDSGFMSGGIDDMFDEDDIQELPLVKANGIPRGGQDPISVPAATRQSNGIGKTSHSQERQMPNFPFHEVQPGPPELLPTTSIFNPTGKLKALNRPPAAAAPKKPVPPPSLKRSSTAPSVVTDTVLPVREESVSQQAAEPPHGSFIHQTQSFPAQQPQQREASPINIESVLHHALSREVGNDTNGSCLVRPESAAPMANMMPIPERPEPTDFPLTLPSKSASRPVSRPVSRPASRGPSAPAVPASDPVAEPVLTMPRPFMSEAPCPFEDDTPRYSKNQVKKQSIKERLETAIQKGESPPFCANCGAIETPTWRKIWTQEQRGEPGQHQFSDKPGSVTAVDVLDMDPDGQILAHRLVKKHLGPTEDRKSWTESLLCNPCGIWLAKFKGQRPPERWDKDAARLGQPRRKRDNKNGNGKGKKARSKSDAQMNPTSEAYFTTDPLGPADLDSPKDKSFAMPNIVGNNKMNDNQTTDQYQSQGLNLRSSPKRQGPGSTHSRGSGTADSPIAIEDDLGNTRRLLFPSPRKDGQPKVLGELTTTNHAHFNMDSQEVKSAAEGKENANTVPVRPGTPVRGNRDDLDQELFGTPPDRPTTPLGRSESSGVFKTPTRPTPSHRPITRSISRSIRTVRSIARSPGNVFGQLLRTPSKTPRSSASNAMQLSTGKRRSPRNAHLHAHFAMEDMQFDSPFTATLNQLLSEANEFTAGSPSHGLVELDLAGLPNLPSEFDSDAVTAQLASANALDFGNFLSTDLVMPSSPPLLRNNHGASMSFGLNVGDMWAQLEKDGVGEMESVEMSEPN</sequence>
<feature type="region of interest" description="Disordered" evidence="1">
    <location>
        <begin position="283"/>
        <end position="359"/>
    </location>
</feature>
<feature type="compositionally biased region" description="Pro residues" evidence="1">
    <location>
        <begin position="489"/>
        <end position="507"/>
    </location>
</feature>
<evidence type="ECO:0000313" key="4">
    <source>
        <dbReference type="Proteomes" id="UP001175000"/>
    </source>
</evidence>
<comment type="caution">
    <text evidence="3">The sequence shown here is derived from an EMBL/GenBank/DDBJ whole genome shotgun (WGS) entry which is preliminary data.</text>
</comment>
<evidence type="ECO:0000259" key="2">
    <source>
        <dbReference type="Pfam" id="PF25823"/>
    </source>
</evidence>
<feature type="region of interest" description="Disordered" evidence="1">
    <location>
        <begin position="1063"/>
        <end position="1130"/>
    </location>
</feature>
<feature type="region of interest" description="Disordered" evidence="1">
    <location>
        <begin position="904"/>
        <end position="1021"/>
    </location>
</feature>
<dbReference type="PANTHER" id="PTHR39147:SF1">
    <property type="entry name" value="PROTEIN SPT21"/>
    <property type="match status" value="1"/>
</dbReference>
<dbReference type="Pfam" id="PF25823">
    <property type="entry name" value="Ams2-SPT21_N"/>
    <property type="match status" value="1"/>
</dbReference>
<feature type="compositionally biased region" description="Polar residues" evidence="1">
    <location>
        <begin position="1"/>
        <end position="18"/>
    </location>
</feature>
<dbReference type="Proteomes" id="UP001175000">
    <property type="component" value="Unassembled WGS sequence"/>
</dbReference>